<evidence type="ECO:0000256" key="5">
    <source>
        <dbReference type="ARBA" id="ARBA00023136"/>
    </source>
</evidence>
<dbReference type="InterPro" id="IPR018108">
    <property type="entry name" value="MCP_transmembrane"/>
</dbReference>
<dbReference type="InterPro" id="IPR023395">
    <property type="entry name" value="MCP_dom_sf"/>
</dbReference>
<evidence type="ECO:0000256" key="8">
    <source>
        <dbReference type="SAM" id="Phobius"/>
    </source>
</evidence>
<sequence length="130" mass="14511">MRYFPKVNEMPSKVSQLTPLLRLGAGAYVGIIAMSATYPMDMVRGRITVQIEKSPYQYRGMFYALSTILREEVYESLKNWMVKTKPLGLVDDSTKLGIITRMACGVVAGAVGKTISYPLDIICRRIQIVG</sequence>
<evidence type="ECO:0000256" key="6">
    <source>
        <dbReference type="PROSITE-ProRule" id="PRU00282"/>
    </source>
</evidence>
<comment type="subcellular location">
    <subcellularLocation>
        <location evidence="1">Membrane</location>
        <topology evidence="1">Multi-pass membrane protein</topology>
    </subcellularLocation>
</comment>
<dbReference type="Proteomes" id="UP000224567">
    <property type="component" value="Unassembled WGS sequence"/>
</dbReference>
<evidence type="ECO:0000256" key="3">
    <source>
        <dbReference type="ARBA" id="ARBA00022692"/>
    </source>
</evidence>
<accession>A0A2G2WXY9</accession>
<proteinExistence type="inferred from homology"/>
<gene>
    <name evidence="9" type="ORF">CQW23_09873</name>
</gene>
<reference evidence="10" key="2">
    <citation type="journal article" date="2017" name="J. Anim. Genet.">
        <title>Multiple reference genome sequences of hot pepper reveal the massive evolution of plant disease resistance genes by retroduplication.</title>
        <authorList>
            <person name="Kim S."/>
            <person name="Park J."/>
            <person name="Yeom S.-I."/>
            <person name="Kim Y.-M."/>
            <person name="Seo E."/>
            <person name="Kim K.-T."/>
            <person name="Kim M.-S."/>
            <person name="Lee J.M."/>
            <person name="Cheong K."/>
            <person name="Shin H.-S."/>
            <person name="Kim S.-B."/>
            <person name="Han K."/>
            <person name="Lee J."/>
            <person name="Park M."/>
            <person name="Lee H.-A."/>
            <person name="Lee H.-Y."/>
            <person name="Lee Y."/>
            <person name="Oh S."/>
            <person name="Lee J.H."/>
            <person name="Choi E."/>
            <person name="Choi E."/>
            <person name="Lee S.E."/>
            <person name="Jeon J."/>
            <person name="Kim H."/>
            <person name="Choi G."/>
            <person name="Song H."/>
            <person name="Lee J."/>
            <person name="Lee S.-C."/>
            <person name="Kwon J.-K."/>
            <person name="Lee H.-Y."/>
            <person name="Koo N."/>
            <person name="Hong Y."/>
            <person name="Kim R.W."/>
            <person name="Kang W.-H."/>
            <person name="Huh J.H."/>
            <person name="Kang B.-C."/>
            <person name="Yang T.-J."/>
            <person name="Lee Y.-H."/>
            <person name="Bennetzen J.L."/>
            <person name="Choi D."/>
        </authorList>
    </citation>
    <scope>NUCLEOTIDE SEQUENCE [LARGE SCALE GENOMIC DNA]</scope>
    <source>
        <strain evidence="10">cv. PBC81</strain>
    </source>
</reference>
<dbReference type="SUPFAM" id="SSF103506">
    <property type="entry name" value="Mitochondrial carrier"/>
    <property type="match status" value="1"/>
</dbReference>
<dbReference type="EMBL" id="MLFT02000004">
    <property type="protein sequence ID" value="PHT50126.1"/>
    <property type="molecule type" value="Genomic_DNA"/>
</dbReference>
<keyword evidence="3 6" id="KW-0812">Transmembrane</keyword>
<dbReference type="STRING" id="33114.A0A2G2WXY9"/>
<dbReference type="AlphaFoldDB" id="A0A2G2WXY9"/>
<evidence type="ECO:0000256" key="1">
    <source>
        <dbReference type="ARBA" id="ARBA00004141"/>
    </source>
</evidence>
<dbReference type="Gene3D" id="1.50.40.10">
    <property type="entry name" value="Mitochondrial carrier domain"/>
    <property type="match status" value="2"/>
</dbReference>
<evidence type="ECO:0000256" key="7">
    <source>
        <dbReference type="RuleBase" id="RU000488"/>
    </source>
</evidence>
<keyword evidence="4" id="KW-0677">Repeat</keyword>
<dbReference type="PRINTS" id="PR00926">
    <property type="entry name" value="MITOCARRIER"/>
</dbReference>
<dbReference type="InterPro" id="IPR002067">
    <property type="entry name" value="MCP"/>
</dbReference>
<keyword evidence="5 6" id="KW-0472">Membrane</keyword>
<evidence type="ECO:0000256" key="2">
    <source>
        <dbReference type="ARBA" id="ARBA00022448"/>
    </source>
</evidence>
<comment type="caution">
    <text evidence="9">The sequence shown here is derived from an EMBL/GenBank/DDBJ whole genome shotgun (WGS) entry which is preliminary data.</text>
</comment>
<dbReference type="Pfam" id="PF00153">
    <property type="entry name" value="Mito_carr"/>
    <property type="match status" value="2"/>
</dbReference>
<keyword evidence="8" id="KW-1133">Transmembrane helix</keyword>
<protein>
    <submittedName>
        <fullName evidence="9">Mitochondrial adenine nucleotide transporter ADNT1</fullName>
    </submittedName>
</protein>
<keyword evidence="2 7" id="KW-0813">Transport</keyword>
<keyword evidence="10" id="KW-1185">Reference proteome</keyword>
<evidence type="ECO:0000313" key="10">
    <source>
        <dbReference type="Proteomes" id="UP000224567"/>
    </source>
</evidence>
<name>A0A2G2WXY9_CAPBA</name>
<evidence type="ECO:0000313" key="9">
    <source>
        <dbReference type="EMBL" id="PHT50126.1"/>
    </source>
</evidence>
<organism evidence="9 10">
    <name type="scientific">Capsicum baccatum</name>
    <name type="common">Peruvian pepper</name>
    <dbReference type="NCBI Taxonomy" id="33114"/>
    <lineage>
        <taxon>Eukaryota</taxon>
        <taxon>Viridiplantae</taxon>
        <taxon>Streptophyta</taxon>
        <taxon>Embryophyta</taxon>
        <taxon>Tracheophyta</taxon>
        <taxon>Spermatophyta</taxon>
        <taxon>Magnoliopsida</taxon>
        <taxon>eudicotyledons</taxon>
        <taxon>Gunneridae</taxon>
        <taxon>Pentapetalae</taxon>
        <taxon>asterids</taxon>
        <taxon>lamiids</taxon>
        <taxon>Solanales</taxon>
        <taxon>Solanaceae</taxon>
        <taxon>Solanoideae</taxon>
        <taxon>Capsiceae</taxon>
        <taxon>Capsicum</taxon>
    </lineage>
</organism>
<feature type="transmembrane region" description="Helical" evidence="8">
    <location>
        <begin position="20"/>
        <end position="38"/>
    </location>
</feature>
<dbReference type="OrthoDB" id="1728544at2759"/>
<dbReference type="PANTHER" id="PTHR24089">
    <property type="entry name" value="SOLUTE CARRIER FAMILY 25"/>
    <property type="match status" value="1"/>
</dbReference>
<dbReference type="GO" id="GO:0055085">
    <property type="term" value="P:transmembrane transport"/>
    <property type="evidence" value="ECO:0007669"/>
    <property type="project" value="InterPro"/>
</dbReference>
<feature type="repeat" description="Solcar" evidence="6">
    <location>
        <begin position="17"/>
        <end position="105"/>
    </location>
</feature>
<reference evidence="9 10" key="1">
    <citation type="journal article" date="2017" name="Genome Biol.">
        <title>New reference genome sequences of hot pepper reveal the massive evolution of plant disease-resistance genes by retroduplication.</title>
        <authorList>
            <person name="Kim S."/>
            <person name="Park J."/>
            <person name="Yeom S.I."/>
            <person name="Kim Y.M."/>
            <person name="Seo E."/>
            <person name="Kim K.T."/>
            <person name="Kim M.S."/>
            <person name="Lee J.M."/>
            <person name="Cheong K."/>
            <person name="Shin H.S."/>
            <person name="Kim S.B."/>
            <person name="Han K."/>
            <person name="Lee J."/>
            <person name="Park M."/>
            <person name="Lee H.A."/>
            <person name="Lee H.Y."/>
            <person name="Lee Y."/>
            <person name="Oh S."/>
            <person name="Lee J.H."/>
            <person name="Choi E."/>
            <person name="Choi E."/>
            <person name="Lee S.E."/>
            <person name="Jeon J."/>
            <person name="Kim H."/>
            <person name="Choi G."/>
            <person name="Song H."/>
            <person name="Lee J."/>
            <person name="Lee S.C."/>
            <person name="Kwon J.K."/>
            <person name="Lee H.Y."/>
            <person name="Koo N."/>
            <person name="Hong Y."/>
            <person name="Kim R.W."/>
            <person name="Kang W.H."/>
            <person name="Huh J.H."/>
            <person name="Kang B.C."/>
            <person name="Yang T.J."/>
            <person name="Lee Y.H."/>
            <person name="Bennetzen J.L."/>
            <person name="Choi D."/>
        </authorList>
    </citation>
    <scope>NUCLEOTIDE SEQUENCE [LARGE SCALE GENOMIC DNA]</scope>
    <source>
        <strain evidence="10">cv. PBC81</strain>
    </source>
</reference>
<dbReference type="PROSITE" id="PS50920">
    <property type="entry name" value="SOLCAR"/>
    <property type="match status" value="1"/>
</dbReference>
<evidence type="ECO:0000256" key="4">
    <source>
        <dbReference type="ARBA" id="ARBA00022737"/>
    </source>
</evidence>
<comment type="similarity">
    <text evidence="7">Belongs to the mitochondrial carrier (TC 2.A.29) family.</text>
</comment>
<dbReference type="GO" id="GO:0016020">
    <property type="term" value="C:membrane"/>
    <property type="evidence" value="ECO:0007669"/>
    <property type="project" value="UniProtKB-SubCell"/>
</dbReference>